<gene>
    <name evidence="1" type="ORF">FKZ61_20030</name>
</gene>
<dbReference type="RefSeq" id="WP_141611942.1">
    <property type="nucleotide sequence ID" value="NZ_VIGC02000034.1"/>
</dbReference>
<dbReference type="InterPro" id="IPR024078">
    <property type="entry name" value="LmbE-like_dom_sf"/>
</dbReference>
<organism evidence="1 2">
    <name type="scientific">Litorilinea aerophila</name>
    <dbReference type="NCBI Taxonomy" id="1204385"/>
    <lineage>
        <taxon>Bacteria</taxon>
        <taxon>Bacillati</taxon>
        <taxon>Chloroflexota</taxon>
        <taxon>Caldilineae</taxon>
        <taxon>Caldilineales</taxon>
        <taxon>Caldilineaceae</taxon>
        <taxon>Litorilinea</taxon>
    </lineage>
</organism>
<dbReference type="Proteomes" id="UP000317371">
    <property type="component" value="Unassembled WGS sequence"/>
</dbReference>
<dbReference type="Pfam" id="PF02585">
    <property type="entry name" value="PIG-L"/>
    <property type="match status" value="1"/>
</dbReference>
<dbReference type="PANTHER" id="PTHR12993:SF29">
    <property type="entry name" value="BLR3841 PROTEIN"/>
    <property type="match status" value="1"/>
</dbReference>
<dbReference type="InterPro" id="IPR003737">
    <property type="entry name" value="GlcNAc_PI_deacetylase-related"/>
</dbReference>
<keyword evidence="2" id="KW-1185">Reference proteome</keyword>
<evidence type="ECO:0000313" key="2">
    <source>
        <dbReference type="Proteomes" id="UP000317371"/>
    </source>
</evidence>
<protein>
    <submittedName>
        <fullName evidence="1">PIG-L family deacetylase</fullName>
    </submittedName>
</protein>
<dbReference type="SUPFAM" id="SSF102588">
    <property type="entry name" value="LmbE-like"/>
    <property type="match status" value="1"/>
</dbReference>
<dbReference type="Gene3D" id="3.40.50.10320">
    <property type="entry name" value="LmbE-like"/>
    <property type="match status" value="1"/>
</dbReference>
<dbReference type="AlphaFoldDB" id="A0A540VAC2"/>
<dbReference type="PANTHER" id="PTHR12993">
    <property type="entry name" value="N-ACETYLGLUCOSAMINYL-PHOSPHATIDYLINOSITOL DE-N-ACETYLASE-RELATED"/>
    <property type="match status" value="1"/>
</dbReference>
<name>A0A540VAC2_9CHLR</name>
<dbReference type="GO" id="GO:0016811">
    <property type="term" value="F:hydrolase activity, acting on carbon-nitrogen (but not peptide) bonds, in linear amides"/>
    <property type="evidence" value="ECO:0007669"/>
    <property type="project" value="TreeGrafter"/>
</dbReference>
<comment type="caution">
    <text evidence="1">The sequence shown here is derived from an EMBL/GenBank/DDBJ whole genome shotgun (WGS) entry which is preliminary data.</text>
</comment>
<sequence>MTVRTRQKDEESRWLPPDWIYLSPHLDDVALSCGGQIARLVAAGQRVWIVTVMAGDPPTQGVSAYAQSLHQRWELAMDAVAGRRQEDVAACAILGTDYQHWTVPDCIYRYHPETGDPFYVSDDDIFGEVHPAEQGLVETLAREMARLPALARVVAPLTVGHHVDHQIVRAAAEKVLAPSRLFYYEDYPYAQEAGKLEAALSAGDGPWEATVIPLDERALQRKIEAIAAFRSQLSTFFVDRADLARQVRGYAAAVGGERLWRRVSGKAAAIARSGRPEI</sequence>
<evidence type="ECO:0000313" key="1">
    <source>
        <dbReference type="EMBL" id="TQE93704.1"/>
    </source>
</evidence>
<dbReference type="InParanoid" id="A0A540VAC2"/>
<proteinExistence type="predicted"/>
<dbReference type="OrthoDB" id="116799at2"/>
<accession>A0A540VAC2</accession>
<reference evidence="1 2" key="1">
    <citation type="submission" date="2019-06" db="EMBL/GenBank/DDBJ databases">
        <title>Genome sequence of Litorilinea aerophila BAA-2444.</title>
        <authorList>
            <person name="Maclea K.S."/>
            <person name="Maurais E.G."/>
            <person name="Iannazzi L.C."/>
        </authorList>
    </citation>
    <scope>NUCLEOTIDE SEQUENCE [LARGE SCALE GENOMIC DNA]</scope>
    <source>
        <strain evidence="1 2">ATCC BAA-2444</strain>
    </source>
</reference>
<dbReference type="EMBL" id="VIGC01000034">
    <property type="protein sequence ID" value="TQE93704.1"/>
    <property type="molecule type" value="Genomic_DNA"/>
</dbReference>